<evidence type="ECO:0000313" key="2">
    <source>
        <dbReference type="Proteomes" id="UP000694554"/>
    </source>
</evidence>
<reference evidence="1" key="2">
    <citation type="submission" date="2025-08" db="UniProtKB">
        <authorList>
            <consortium name="Ensembl"/>
        </authorList>
    </citation>
    <scope>IDENTIFICATION</scope>
</reference>
<dbReference type="PANTHER" id="PTHR19446">
    <property type="entry name" value="REVERSE TRANSCRIPTASES"/>
    <property type="match status" value="1"/>
</dbReference>
<proteinExistence type="predicted"/>
<dbReference type="AlphaFoldDB" id="A0A8C9AWR2"/>
<reference evidence="1" key="1">
    <citation type="submission" date="2019-08" db="EMBL/GenBank/DDBJ databases">
        <title>Phocoena sinus (Vaquita) genome, mPhoSin1, primary haplotype.</title>
        <authorList>
            <person name="Morin P."/>
            <person name="Mountcastle J."/>
            <person name="Fungtammasan C."/>
            <person name="Rhie A."/>
            <person name="Rojas-Bracho L."/>
            <person name="Smith C.R."/>
            <person name="Taylor B.L."/>
            <person name="Gulland F.M.D."/>
            <person name="Musser W."/>
            <person name="Houck M."/>
            <person name="Haase B."/>
            <person name="Paez S."/>
            <person name="Howe K."/>
            <person name="Torrance J."/>
            <person name="Formenti G."/>
            <person name="Phillippy A."/>
            <person name="Ryder O."/>
            <person name="Jarvis E.D."/>
            <person name="Fedrigo O."/>
        </authorList>
    </citation>
    <scope>NUCLEOTIDE SEQUENCE [LARGE SCALE GENOMIC DNA]</scope>
</reference>
<protein>
    <submittedName>
        <fullName evidence="1">Uncharacterized protein</fullName>
    </submittedName>
</protein>
<reference evidence="1" key="3">
    <citation type="submission" date="2025-09" db="UniProtKB">
        <authorList>
            <consortium name="Ensembl"/>
        </authorList>
    </citation>
    <scope>IDENTIFICATION</scope>
</reference>
<sequence>MTKEARIYNGEKMSNLSNKWFWENWTVTCKRMKLEHFLIPYTKINSKWIKDLNVRPKAIKLLEENIGRIFLDVNCSHIFLDLPPKTKETKAKINKRNLIKLKSFCTAKETIDNIKKGSTEWEKIFANDMTNKGLISYIYVYIYTHT</sequence>
<dbReference type="Proteomes" id="UP000694554">
    <property type="component" value="Chromosome 1"/>
</dbReference>
<accession>A0A8C9AWR2</accession>
<dbReference type="GeneTree" id="ENSGT01150000286925"/>
<name>A0A8C9AWR2_PHOSS</name>
<organism evidence="1 2">
    <name type="scientific">Phocoena sinus</name>
    <name type="common">Vaquita</name>
    <dbReference type="NCBI Taxonomy" id="42100"/>
    <lineage>
        <taxon>Eukaryota</taxon>
        <taxon>Metazoa</taxon>
        <taxon>Chordata</taxon>
        <taxon>Craniata</taxon>
        <taxon>Vertebrata</taxon>
        <taxon>Euteleostomi</taxon>
        <taxon>Mammalia</taxon>
        <taxon>Eutheria</taxon>
        <taxon>Laurasiatheria</taxon>
        <taxon>Artiodactyla</taxon>
        <taxon>Whippomorpha</taxon>
        <taxon>Cetacea</taxon>
        <taxon>Odontoceti</taxon>
        <taxon>Phocoenidae</taxon>
        <taxon>Phocoena</taxon>
    </lineage>
</organism>
<dbReference type="Ensembl" id="ENSPSNT00000001533.1">
    <property type="protein sequence ID" value="ENSPSNP00000001296.1"/>
    <property type="gene ID" value="ENSPSNG00000001039.1"/>
</dbReference>
<keyword evidence="2" id="KW-1185">Reference proteome</keyword>
<evidence type="ECO:0000313" key="1">
    <source>
        <dbReference type="Ensembl" id="ENSPSNP00000001296.1"/>
    </source>
</evidence>